<reference evidence="2" key="1">
    <citation type="journal article" date="2010" name="Genome Biol.">
        <title>Genome sequence of the necrotrophic plant pathogen Pythium ultimum reveals original pathogenicity mechanisms and effector repertoire.</title>
        <authorList>
            <person name="Levesque C.A."/>
            <person name="Brouwer H."/>
            <person name="Cano L."/>
            <person name="Hamilton J.P."/>
            <person name="Holt C."/>
            <person name="Huitema E."/>
            <person name="Raffaele S."/>
            <person name="Robideau G.P."/>
            <person name="Thines M."/>
            <person name="Win J."/>
            <person name="Zerillo M.M."/>
            <person name="Beakes G.W."/>
            <person name="Boore J.L."/>
            <person name="Busam D."/>
            <person name="Dumas B."/>
            <person name="Ferriera S."/>
            <person name="Fuerstenberg S.I."/>
            <person name="Gachon C.M."/>
            <person name="Gaulin E."/>
            <person name="Govers F."/>
            <person name="Grenville-Briggs L."/>
            <person name="Horner N."/>
            <person name="Hostetler J."/>
            <person name="Jiang R.H."/>
            <person name="Johnson J."/>
            <person name="Krajaejun T."/>
            <person name="Lin H."/>
            <person name="Meijer H.J."/>
            <person name="Moore B."/>
            <person name="Morris P."/>
            <person name="Phuntmart V."/>
            <person name="Puiu D."/>
            <person name="Shetty J."/>
            <person name="Stajich J.E."/>
            <person name="Tripathy S."/>
            <person name="Wawra S."/>
            <person name="van West P."/>
            <person name="Whitty B.R."/>
            <person name="Coutinho P.M."/>
            <person name="Henrissat B."/>
            <person name="Martin F."/>
            <person name="Thomas P.D."/>
            <person name="Tyler B.M."/>
            <person name="De Vries R.P."/>
            <person name="Kamoun S."/>
            <person name="Yandell M."/>
            <person name="Tisserat N."/>
            <person name="Buell C.R."/>
        </authorList>
    </citation>
    <scope>NUCLEOTIDE SEQUENCE</scope>
    <source>
        <strain evidence="2">DAOM:BR144</strain>
    </source>
</reference>
<dbReference type="AlphaFoldDB" id="K3WLW8"/>
<dbReference type="VEuPathDB" id="FungiDB:PYU1_G005948"/>
<proteinExistence type="predicted"/>
<dbReference type="InterPro" id="IPR036034">
    <property type="entry name" value="PDZ_sf"/>
</dbReference>
<dbReference type="SUPFAM" id="SSF50156">
    <property type="entry name" value="PDZ domain-like"/>
    <property type="match status" value="1"/>
</dbReference>
<evidence type="ECO:0000313" key="1">
    <source>
        <dbReference type="EnsemblProtists" id="PYU1_T005960"/>
    </source>
</evidence>
<evidence type="ECO:0008006" key="3">
    <source>
        <dbReference type="Google" id="ProtNLM"/>
    </source>
</evidence>
<dbReference type="Gene3D" id="2.30.42.10">
    <property type="match status" value="1"/>
</dbReference>
<dbReference type="EMBL" id="GL376625">
    <property type="status" value="NOT_ANNOTATED_CDS"/>
    <property type="molecule type" value="Genomic_DNA"/>
</dbReference>
<dbReference type="InParanoid" id="K3WLW8"/>
<reference evidence="1" key="3">
    <citation type="submission" date="2015-02" db="UniProtKB">
        <authorList>
            <consortium name="EnsemblProtists"/>
        </authorList>
    </citation>
    <scope>IDENTIFICATION</scope>
    <source>
        <strain evidence="1">DAOM BR144</strain>
    </source>
</reference>
<dbReference type="eggNOG" id="ENOG502RXBI">
    <property type="taxonomic scope" value="Eukaryota"/>
</dbReference>
<organism evidence="1 2">
    <name type="scientific">Globisporangium ultimum (strain ATCC 200006 / CBS 805.95 / DAOM BR144)</name>
    <name type="common">Pythium ultimum</name>
    <dbReference type="NCBI Taxonomy" id="431595"/>
    <lineage>
        <taxon>Eukaryota</taxon>
        <taxon>Sar</taxon>
        <taxon>Stramenopiles</taxon>
        <taxon>Oomycota</taxon>
        <taxon>Peronosporomycetes</taxon>
        <taxon>Pythiales</taxon>
        <taxon>Pythiaceae</taxon>
        <taxon>Globisporangium</taxon>
    </lineage>
</organism>
<sequence>MGQSWSRNGLPGGGDFYVGPIYATSLSHDRQTEVRLGGTDADGSVTKTVQIGPRGQLPYLDVPSNIRKQDFFKRLGLVVKTSGSRLMQNAEVIITDYYRMEGKRLVPRNRVQGPNPTNWQGVAGPAEASGGLRIGDTLYAINHRLVVNKSKGQVLRQINSLLEKSDGAPVILTWKHTEDIDSTPWELEVCLPPPEGVYTQLENEWGPARPTKISSVSI</sequence>
<accession>K3WLW8</accession>
<dbReference type="OMA" id="WENELCM"/>
<evidence type="ECO:0000313" key="2">
    <source>
        <dbReference type="Proteomes" id="UP000019132"/>
    </source>
</evidence>
<reference evidence="2" key="2">
    <citation type="submission" date="2010-04" db="EMBL/GenBank/DDBJ databases">
        <authorList>
            <person name="Buell R."/>
            <person name="Hamilton J."/>
            <person name="Hostetler J."/>
        </authorList>
    </citation>
    <scope>NUCLEOTIDE SEQUENCE [LARGE SCALE GENOMIC DNA]</scope>
    <source>
        <strain evidence="2">DAOM:BR144</strain>
    </source>
</reference>
<keyword evidence="2" id="KW-1185">Reference proteome</keyword>
<name>K3WLW8_GLOUD</name>
<dbReference type="HOGENOM" id="CLU_086555_0_0_1"/>
<protein>
    <recommendedName>
        <fullName evidence="3">PDZ domain-containing protein</fullName>
    </recommendedName>
</protein>
<dbReference type="Proteomes" id="UP000019132">
    <property type="component" value="Unassembled WGS sequence"/>
</dbReference>
<dbReference type="EnsemblProtists" id="PYU1_T005960">
    <property type="protein sequence ID" value="PYU1_T005960"/>
    <property type="gene ID" value="PYU1_G005948"/>
</dbReference>